<dbReference type="InterPro" id="IPR036291">
    <property type="entry name" value="NAD(P)-bd_dom_sf"/>
</dbReference>
<comment type="caution">
    <text evidence="7">The sequence shown here is derived from an EMBL/GenBank/DDBJ whole genome shotgun (WGS) entry which is preliminary data.</text>
</comment>
<dbReference type="GO" id="GO:0016616">
    <property type="term" value="F:oxidoreductase activity, acting on the CH-OH group of donors, NAD or NADP as acceptor"/>
    <property type="evidence" value="ECO:0007669"/>
    <property type="project" value="InterPro"/>
</dbReference>
<dbReference type="PANTHER" id="PTHR43761:SF1">
    <property type="entry name" value="D-ISOMER SPECIFIC 2-HYDROXYACID DEHYDROGENASE CATALYTIC DOMAIN-CONTAINING PROTEIN-RELATED"/>
    <property type="match status" value="1"/>
</dbReference>
<gene>
    <name evidence="7" type="ORF">PEDI_12470</name>
</gene>
<reference evidence="7 8" key="1">
    <citation type="submission" date="2021-12" db="EMBL/GenBank/DDBJ databases">
        <title>Genome sequencing of bacteria with rrn-lacking chromosome and rrn-plasmid.</title>
        <authorList>
            <person name="Anda M."/>
            <person name="Iwasaki W."/>
        </authorList>
    </citation>
    <scope>NUCLEOTIDE SEQUENCE [LARGE SCALE GENOMIC DNA]</scope>
    <source>
        <strain evidence="7 8">NBRC 15940</strain>
    </source>
</reference>
<dbReference type="PROSITE" id="PS00670">
    <property type="entry name" value="D_2_HYDROXYACID_DH_2"/>
    <property type="match status" value="1"/>
</dbReference>
<proteinExistence type="inferred from homology"/>
<evidence type="ECO:0000313" key="8">
    <source>
        <dbReference type="Proteomes" id="UP001310022"/>
    </source>
</evidence>
<name>A0AAN4VYH9_9BACT</name>
<dbReference type="GO" id="GO:0051287">
    <property type="term" value="F:NAD binding"/>
    <property type="evidence" value="ECO:0007669"/>
    <property type="project" value="InterPro"/>
</dbReference>
<dbReference type="Gene3D" id="3.40.50.720">
    <property type="entry name" value="NAD(P)-binding Rossmann-like Domain"/>
    <property type="match status" value="2"/>
</dbReference>
<dbReference type="AlphaFoldDB" id="A0AAN4VYH9"/>
<evidence type="ECO:0000256" key="2">
    <source>
        <dbReference type="ARBA" id="ARBA00023002"/>
    </source>
</evidence>
<keyword evidence="2 4" id="KW-0560">Oxidoreductase</keyword>
<dbReference type="RefSeq" id="WP_338236396.1">
    <property type="nucleotide sequence ID" value="NZ_BQKE01000001.1"/>
</dbReference>
<dbReference type="CDD" id="cd12162">
    <property type="entry name" value="2-Hacid_dh_4"/>
    <property type="match status" value="1"/>
</dbReference>
<dbReference type="InterPro" id="IPR006140">
    <property type="entry name" value="D-isomer_DH_NAD-bd"/>
</dbReference>
<dbReference type="Proteomes" id="UP001310022">
    <property type="component" value="Unassembled WGS sequence"/>
</dbReference>
<comment type="similarity">
    <text evidence="1 4">Belongs to the D-isomer specific 2-hydroxyacid dehydrogenase family.</text>
</comment>
<sequence length="316" mass="34741">MRKIVILDGNPLDQDGLSWEPLQALGSVAYFSNTPEHKIIDRCQEAHIVITNKVPFFESTIAQCPKLEHIAVTATGVNMVDLAFAKSKGITVSNVPAYGPAAVAQHSVALLLALTNRVGPLGDFTKSNGWAKHSHFAYWDQAITGLEGKTIGLYGYGEIAKRVSKIAHAFGMEVLVVRSSNQAPEIGRLVELEVLIRQSDIISLHAPLNSQNEGLFNQEAFRKMKKSAYLINTARGPLINENDLYIALKNREIAGAGLDVLCQEPPEENHPLYQLENCIITPHMAWAAVEARQNLMHILFANIKGFCEGKPQNIVN</sequence>
<dbReference type="Pfam" id="PF02826">
    <property type="entry name" value="2-Hacid_dh_C"/>
    <property type="match status" value="1"/>
</dbReference>
<keyword evidence="8" id="KW-1185">Reference proteome</keyword>
<evidence type="ECO:0000256" key="4">
    <source>
        <dbReference type="RuleBase" id="RU003719"/>
    </source>
</evidence>
<dbReference type="InterPro" id="IPR006139">
    <property type="entry name" value="D-isomer_2_OHA_DH_cat_dom"/>
</dbReference>
<dbReference type="EMBL" id="BQKE01000001">
    <property type="protein sequence ID" value="GJM60695.1"/>
    <property type="molecule type" value="Genomic_DNA"/>
</dbReference>
<accession>A0AAN4VYH9</accession>
<dbReference type="Pfam" id="PF00389">
    <property type="entry name" value="2-Hacid_dh"/>
    <property type="match status" value="1"/>
</dbReference>
<feature type="domain" description="D-isomer specific 2-hydroxyacid dehydrogenase NAD-binding" evidence="6">
    <location>
        <begin position="108"/>
        <end position="285"/>
    </location>
</feature>
<dbReference type="PROSITE" id="PS00671">
    <property type="entry name" value="D_2_HYDROXYACID_DH_3"/>
    <property type="match status" value="1"/>
</dbReference>
<dbReference type="InterPro" id="IPR050418">
    <property type="entry name" value="D-iso_2-hydroxyacid_DH_PdxB"/>
</dbReference>
<dbReference type="InterPro" id="IPR029753">
    <property type="entry name" value="D-isomer_DH_CS"/>
</dbReference>
<feature type="domain" description="D-isomer specific 2-hydroxyacid dehydrogenase catalytic" evidence="5">
    <location>
        <begin position="19"/>
        <end position="316"/>
    </location>
</feature>
<evidence type="ECO:0000259" key="5">
    <source>
        <dbReference type="Pfam" id="PF00389"/>
    </source>
</evidence>
<dbReference type="PANTHER" id="PTHR43761">
    <property type="entry name" value="D-ISOMER SPECIFIC 2-HYDROXYACID DEHYDROGENASE FAMILY PROTEIN (AFU_ORTHOLOGUE AFUA_1G13630)"/>
    <property type="match status" value="1"/>
</dbReference>
<dbReference type="SUPFAM" id="SSF51735">
    <property type="entry name" value="NAD(P)-binding Rossmann-fold domains"/>
    <property type="match status" value="1"/>
</dbReference>
<evidence type="ECO:0000256" key="1">
    <source>
        <dbReference type="ARBA" id="ARBA00005854"/>
    </source>
</evidence>
<protein>
    <submittedName>
        <fullName evidence="7">Glycerate dehydrogenase</fullName>
    </submittedName>
</protein>
<dbReference type="SUPFAM" id="SSF52283">
    <property type="entry name" value="Formate/glycerate dehydrogenase catalytic domain-like"/>
    <property type="match status" value="1"/>
</dbReference>
<keyword evidence="3" id="KW-0520">NAD</keyword>
<organism evidence="7 8">
    <name type="scientific">Persicobacter diffluens</name>
    <dbReference type="NCBI Taxonomy" id="981"/>
    <lineage>
        <taxon>Bacteria</taxon>
        <taxon>Pseudomonadati</taxon>
        <taxon>Bacteroidota</taxon>
        <taxon>Cytophagia</taxon>
        <taxon>Cytophagales</taxon>
        <taxon>Persicobacteraceae</taxon>
        <taxon>Persicobacter</taxon>
    </lineage>
</organism>
<evidence type="ECO:0000313" key="7">
    <source>
        <dbReference type="EMBL" id="GJM60695.1"/>
    </source>
</evidence>
<evidence type="ECO:0000259" key="6">
    <source>
        <dbReference type="Pfam" id="PF02826"/>
    </source>
</evidence>
<evidence type="ECO:0000256" key="3">
    <source>
        <dbReference type="ARBA" id="ARBA00023027"/>
    </source>
</evidence>